<dbReference type="InterPro" id="IPR001932">
    <property type="entry name" value="PPM-type_phosphatase-like_dom"/>
</dbReference>
<accession>I4CEL5</accession>
<dbReference type="eggNOG" id="COG0631">
    <property type="taxonomic scope" value="Bacteria"/>
</dbReference>
<reference evidence="3" key="1">
    <citation type="submission" date="2012-06" db="EMBL/GenBank/DDBJ databases">
        <title>Complete sequence of chromosome of Desulfomonile tiedjei DSM 6799.</title>
        <authorList>
            <person name="Lucas S."/>
            <person name="Copeland A."/>
            <person name="Lapidus A."/>
            <person name="Glavina del Rio T."/>
            <person name="Dalin E."/>
            <person name="Tice H."/>
            <person name="Bruce D."/>
            <person name="Goodwin L."/>
            <person name="Pitluck S."/>
            <person name="Peters L."/>
            <person name="Ovchinnikova G."/>
            <person name="Zeytun A."/>
            <person name="Lu M."/>
            <person name="Kyrpides N."/>
            <person name="Mavromatis K."/>
            <person name="Ivanova N."/>
            <person name="Brettin T."/>
            <person name="Detter J.C."/>
            <person name="Han C."/>
            <person name="Larimer F."/>
            <person name="Land M."/>
            <person name="Hauser L."/>
            <person name="Markowitz V."/>
            <person name="Cheng J.-F."/>
            <person name="Hugenholtz P."/>
            <person name="Woyke T."/>
            <person name="Wu D."/>
            <person name="Spring S."/>
            <person name="Schroeder M."/>
            <person name="Brambilla E."/>
            <person name="Klenk H.-P."/>
            <person name="Eisen J.A."/>
        </authorList>
    </citation>
    <scope>NUCLEOTIDE SEQUENCE [LARGE SCALE GENOMIC DNA]</scope>
    <source>
        <strain evidence="3">ATCC 49306 / DSM 6799 / DCB-1</strain>
    </source>
</reference>
<dbReference type="AlphaFoldDB" id="I4CEL5"/>
<dbReference type="Gene3D" id="3.60.40.10">
    <property type="entry name" value="PPM-type phosphatase domain"/>
    <property type="match status" value="1"/>
</dbReference>
<dbReference type="HOGENOM" id="CLU_968852_0_0_7"/>
<name>I4CEL5_DESTA</name>
<protein>
    <submittedName>
        <fullName evidence="2">Stage II sporulation protein E (SpoIIE)</fullName>
    </submittedName>
</protein>
<dbReference type="Pfam" id="PF07228">
    <property type="entry name" value="SpoIIE"/>
    <property type="match status" value="1"/>
</dbReference>
<keyword evidence="3" id="KW-1185">Reference proteome</keyword>
<evidence type="ECO:0000313" key="3">
    <source>
        <dbReference type="Proteomes" id="UP000006055"/>
    </source>
</evidence>
<proteinExistence type="predicted"/>
<evidence type="ECO:0000259" key="1">
    <source>
        <dbReference type="Pfam" id="PF07228"/>
    </source>
</evidence>
<organism evidence="2 3">
    <name type="scientific">Desulfomonile tiedjei (strain ATCC 49306 / DSM 6799 / DCB-1)</name>
    <dbReference type="NCBI Taxonomy" id="706587"/>
    <lineage>
        <taxon>Bacteria</taxon>
        <taxon>Pseudomonadati</taxon>
        <taxon>Thermodesulfobacteriota</taxon>
        <taxon>Desulfomonilia</taxon>
        <taxon>Desulfomonilales</taxon>
        <taxon>Desulfomonilaceae</taxon>
        <taxon>Desulfomonile</taxon>
    </lineage>
</organism>
<gene>
    <name evidence="2" type="ordered locus">Desti_5419</name>
</gene>
<dbReference type="KEGG" id="dti:Desti_5419"/>
<dbReference type="EMBL" id="CP003360">
    <property type="protein sequence ID" value="AFM28006.1"/>
    <property type="molecule type" value="Genomic_DNA"/>
</dbReference>
<evidence type="ECO:0000313" key="2">
    <source>
        <dbReference type="EMBL" id="AFM28006.1"/>
    </source>
</evidence>
<feature type="domain" description="PPM-type phosphatase" evidence="1">
    <location>
        <begin position="74"/>
        <end position="237"/>
    </location>
</feature>
<sequence length="287" mass="31765">MLMYLNFDRRSFKWPGVAGARVRAGSCPGQGATGTGDCVLLNFETGVFAVSDSSERDPGQSKAFLLHFDNLVSEISRETSALTKRTLEFAKVAEKINLGCEKIMQATQGTASCTFTGMNLLKTSDGLTALLFHTGDSRLYQYDRLQQTARVLTENNFWMIGKTVKLFQTAVLTLKPDSILIFATDGVSQGMDEPAQKRELTEIIRCNEVEDIPDRIMHTDSTAQGFRDDAAVIALATRGLQYVNARIIMGGTTAYEEKAYAERCRSTYPLDSYVCVTETSSRIDHVF</sequence>
<dbReference type="STRING" id="706587.Desti_5419"/>
<dbReference type="SUPFAM" id="SSF81606">
    <property type="entry name" value="PP2C-like"/>
    <property type="match status" value="1"/>
</dbReference>
<dbReference type="InterPro" id="IPR036457">
    <property type="entry name" value="PPM-type-like_dom_sf"/>
</dbReference>
<dbReference type="Proteomes" id="UP000006055">
    <property type="component" value="Chromosome"/>
</dbReference>